<accession>A0A6B3SYW9</accession>
<dbReference type="AlphaFoldDB" id="A0A6B3SYW9"/>
<reference evidence="10 11" key="1">
    <citation type="submission" date="2020-02" db="EMBL/GenBank/DDBJ databases">
        <authorList>
            <person name="Kim M.K."/>
        </authorList>
    </citation>
    <scope>NUCLEOTIDE SEQUENCE [LARGE SCALE GENOMIC DNA]</scope>
    <source>
        <strain evidence="10 11">17J57-3</strain>
    </source>
</reference>
<name>A0A6B3SYW9_9BURK</name>
<evidence type="ECO:0000256" key="3">
    <source>
        <dbReference type="ARBA" id="ARBA00022448"/>
    </source>
</evidence>
<feature type="region of interest" description="Disordered" evidence="8">
    <location>
        <begin position="353"/>
        <end position="376"/>
    </location>
</feature>
<evidence type="ECO:0000256" key="6">
    <source>
        <dbReference type="ARBA" id="ARBA00022989"/>
    </source>
</evidence>
<dbReference type="Proteomes" id="UP000482155">
    <property type="component" value="Unassembled WGS sequence"/>
</dbReference>
<dbReference type="PANTHER" id="PTHR21716">
    <property type="entry name" value="TRANSMEMBRANE PROTEIN"/>
    <property type="match status" value="1"/>
</dbReference>
<gene>
    <name evidence="10" type="ORF">G3574_23715</name>
</gene>
<evidence type="ECO:0000313" key="11">
    <source>
        <dbReference type="Proteomes" id="UP000482155"/>
    </source>
</evidence>
<feature type="transmembrane region" description="Helical" evidence="9">
    <location>
        <begin position="21"/>
        <end position="41"/>
    </location>
</feature>
<feature type="compositionally biased region" description="Basic and acidic residues" evidence="8">
    <location>
        <begin position="356"/>
        <end position="372"/>
    </location>
</feature>
<dbReference type="EMBL" id="JAAIVB010000078">
    <property type="protein sequence ID" value="NEX64102.1"/>
    <property type="molecule type" value="Genomic_DNA"/>
</dbReference>
<keyword evidence="4" id="KW-1003">Cell membrane</keyword>
<feature type="region of interest" description="Disordered" evidence="8">
    <location>
        <begin position="392"/>
        <end position="421"/>
    </location>
</feature>
<feature type="transmembrane region" description="Helical" evidence="9">
    <location>
        <begin position="222"/>
        <end position="246"/>
    </location>
</feature>
<feature type="transmembrane region" description="Helical" evidence="9">
    <location>
        <begin position="266"/>
        <end position="287"/>
    </location>
</feature>
<keyword evidence="3" id="KW-0813">Transport</keyword>
<keyword evidence="6 9" id="KW-1133">Transmembrane helix</keyword>
<feature type="transmembrane region" description="Helical" evidence="9">
    <location>
        <begin position="47"/>
        <end position="65"/>
    </location>
</feature>
<dbReference type="GO" id="GO:0005886">
    <property type="term" value="C:plasma membrane"/>
    <property type="evidence" value="ECO:0007669"/>
    <property type="project" value="UniProtKB-SubCell"/>
</dbReference>
<sequence length="421" mass="45781">MQAQPSAGKASSQDAPATMKVEISIASMIWMVLVLVGVWTLVKLVPVILVLVTALFLVGTFSPVVEALEQKGLKRFGAIAVVFTLLFVSILLLSFLTVPAFMAQVKSLVAHEPALRNHLADMLAGVPLASALSDTLRNVRYDSLISSSAATVVAVSTRVLQFVAYAAGAIFLALYIMIDRDRLRGAMFAVVPRAHHIRLSRIILNLQTIVGGYIRGQLITTFMMTVFLFFVLKFAGVPNALALAVFGGLADMLPFIGAFLTMGPAVAAAFTVSPMTAFVVFVILLSYEEFESRIIIPLVYGRALRLPSSVILFALITGGTLMGIVGALLALPVAAAALMLIDELQVDLPGEAEMEEDRHIRRSEREYERRTEGVPAEEAAALALKIANIQKRREAEQEKRDQEKREQESAPDTRNDKEDKA</sequence>
<comment type="similarity">
    <text evidence="2">Belongs to the autoinducer-2 exporter (AI-2E) (TC 2.A.86) family.</text>
</comment>
<organism evidence="10 11">
    <name type="scientific">Noviherbaspirillum galbum</name>
    <dbReference type="NCBI Taxonomy" id="2709383"/>
    <lineage>
        <taxon>Bacteria</taxon>
        <taxon>Pseudomonadati</taxon>
        <taxon>Pseudomonadota</taxon>
        <taxon>Betaproteobacteria</taxon>
        <taxon>Burkholderiales</taxon>
        <taxon>Oxalobacteraceae</taxon>
        <taxon>Noviherbaspirillum</taxon>
    </lineage>
</organism>
<proteinExistence type="inferred from homology"/>
<dbReference type="Pfam" id="PF01594">
    <property type="entry name" value="AI-2E_transport"/>
    <property type="match status" value="1"/>
</dbReference>
<feature type="transmembrane region" description="Helical" evidence="9">
    <location>
        <begin position="77"/>
        <end position="102"/>
    </location>
</feature>
<keyword evidence="5 9" id="KW-0812">Transmembrane</keyword>
<comment type="subcellular location">
    <subcellularLocation>
        <location evidence="1">Cell membrane</location>
        <topology evidence="1">Multi-pass membrane protein</topology>
    </subcellularLocation>
</comment>
<evidence type="ECO:0000256" key="4">
    <source>
        <dbReference type="ARBA" id="ARBA00022475"/>
    </source>
</evidence>
<evidence type="ECO:0000256" key="1">
    <source>
        <dbReference type="ARBA" id="ARBA00004651"/>
    </source>
</evidence>
<evidence type="ECO:0000313" key="10">
    <source>
        <dbReference type="EMBL" id="NEX64102.1"/>
    </source>
</evidence>
<dbReference type="InterPro" id="IPR002549">
    <property type="entry name" value="AI-2E-like"/>
</dbReference>
<protein>
    <submittedName>
        <fullName evidence="10">AI-2E family transporter</fullName>
    </submittedName>
</protein>
<feature type="transmembrane region" description="Helical" evidence="9">
    <location>
        <begin position="308"/>
        <end position="341"/>
    </location>
</feature>
<evidence type="ECO:0000256" key="8">
    <source>
        <dbReference type="SAM" id="MobiDB-lite"/>
    </source>
</evidence>
<dbReference type="GO" id="GO:0055085">
    <property type="term" value="P:transmembrane transport"/>
    <property type="evidence" value="ECO:0007669"/>
    <property type="project" value="TreeGrafter"/>
</dbReference>
<dbReference type="PANTHER" id="PTHR21716:SF53">
    <property type="entry name" value="PERMEASE PERM-RELATED"/>
    <property type="match status" value="1"/>
</dbReference>
<keyword evidence="11" id="KW-1185">Reference proteome</keyword>
<evidence type="ECO:0000256" key="2">
    <source>
        <dbReference type="ARBA" id="ARBA00009773"/>
    </source>
</evidence>
<feature type="transmembrane region" description="Helical" evidence="9">
    <location>
        <begin position="159"/>
        <end position="178"/>
    </location>
</feature>
<dbReference type="RefSeq" id="WP_163968021.1">
    <property type="nucleotide sequence ID" value="NZ_JAAIVB010000078.1"/>
</dbReference>
<evidence type="ECO:0000256" key="5">
    <source>
        <dbReference type="ARBA" id="ARBA00022692"/>
    </source>
</evidence>
<comment type="caution">
    <text evidence="10">The sequence shown here is derived from an EMBL/GenBank/DDBJ whole genome shotgun (WGS) entry which is preliminary data.</text>
</comment>
<evidence type="ECO:0000256" key="9">
    <source>
        <dbReference type="SAM" id="Phobius"/>
    </source>
</evidence>
<evidence type="ECO:0000256" key="7">
    <source>
        <dbReference type="ARBA" id="ARBA00023136"/>
    </source>
</evidence>
<keyword evidence="7 9" id="KW-0472">Membrane</keyword>